<evidence type="ECO:0000313" key="2">
    <source>
        <dbReference type="EMBL" id="MVS99802.1"/>
    </source>
</evidence>
<dbReference type="Proteomes" id="UP000438106">
    <property type="component" value="Unassembled WGS sequence"/>
</dbReference>
<keyword evidence="1" id="KW-0812">Transmembrane</keyword>
<feature type="transmembrane region" description="Helical" evidence="1">
    <location>
        <begin position="48"/>
        <end position="67"/>
    </location>
</feature>
<reference evidence="2 3" key="1">
    <citation type="submission" date="2019-12" db="EMBL/GenBank/DDBJ databases">
        <title>Devosia maris sp. nov., isolated from the deep seawater.</title>
        <authorList>
            <person name="Liu Y."/>
        </authorList>
    </citation>
    <scope>NUCLEOTIDE SEQUENCE [LARGE SCALE GENOMIC DNA]</scope>
    <source>
        <strain evidence="2 3">L53-10-65</strain>
    </source>
</reference>
<gene>
    <name evidence="2" type="ORF">GO014_12285</name>
</gene>
<evidence type="ECO:0000313" key="3">
    <source>
        <dbReference type="Proteomes" id="UP000438106"/>
    </source>
</evidence>
<protein>
    <submittedName>
        <fullName evidence="2">Uncharacterized protein</fullName>
    </submittedName>
</protein>
<dbReference type="RefSeq" id="WP_157290608.1">
    <property type="nucleotide sequence ID" value="NZ_WQRF01000003.1"/>
</dbReference>
<name>A0A7X3K3R5_9HYPH</name>
<evidence type="ECO:0000256" key="1">
    <source>
        <dbReference type="SAM" id="Phobius"/>
    </source>
</evidence>
<dbReference type="AlphaFoldDB" id="A0A7X3K3R5"/>
<keyword evidence="1" id="KW-1133">Transmembrane helix</keyword>
<keyword evidence="1" id="KW-0472">Membrane</keyword>
<proteinExistence type="predicted"/>
<accession>A0A7X3K3R5</accession>
<sequence>MIHDRNAMQQAWLTELDPHYIPSHPAALAAKAAREVERGSRARSAAPAAGGSSALGWVVIAIVLIALCGGG</sequence>
<organism evidence="2 3">
    <name type="scientific">Devosia marina</name>
    <dbReference type="NCBI Taxonomy" id="2683198"/>
    <lineage>
        <taxon>Bacteria</taxon>
        <taxon>Pseudomonadati</taxon>
        <taxon>Pseudomonadota</taxon>
        <taxon>Alphaproteobacteria</taxon>
        <taxon>Hyphomicrobiales</taxon>
        <taxon>Devosiaceae</taxon>
        <taxon>Devosia</taxon>
    </lineage>
</organism>
<keyword evidence="3" id="KW-1185">Reference proteome</keyword>
<comment type="caution">
    <text evidence="2">The sequence shown here is derived from an EMBL/GenBank/DDBJ whole genome shotgun (WGS) entry which is preliminary data.</text>
</comment>
<dbReference type="EMBL" id="WQRF01000003">
    <property type="protein sequence ID" value="MVS99802.1"/>
    <property type="molecule type" value="Genomic_DNA"/>
</dbReference>